<keyword evidence="1" id="KW-1133">Transmembrane helix</keyword>
<evidence type="ECO:0000313" key="2">
    <source>
        <dbReference type="EMBL" id="AVX40707.1"/>
    </source>
</evidence>
<dbReference type="EMBL" id="CP028489">
    <property type="protein sequence ID" value="AVX40707.1"/>
    <property type="molecule type" value="Genomic_DNA"/>
</dbReference>
<dbReference type="Proteomes" id="UP000240908">
    <property type="component" value="Plasmid unnamed2"/>
</dbReference>
<feature type="transmembrane region" description="Helical" evidence="1">
    <location>
        <begin position="43"/>
        <end position="62"/>
    </location>
</feature>
<keyword evidence="2" id="KW-0614">Plasmid</keyword>
<feature type="transmembrane region" description="Helical" evidence="1">
    <location>
        <begin position="12"/>
        <end position="37"/>
    </location>
</feature>
<sequence length="68" mass="7884">MGRISLIKKKIVENVLVILGGLLGGAAVWLSLFFIFYFDTWSARLLSIFVMSVCIYLISKFFNRFYPR</sequence>
<organism evidence="2 3">
    <name type="scientific">Yersinia massiliensis</name>
    <dbReference type="NCBI Taxonomy" id="419257"/>
    <lineage>
        <taxon>Bacteria</taxon>
        <taxon>Pseudomonadati</taxon>
        <taxon>Pseudomonadota</taxon>
        <taxon>Gammaproteobacteria</taxon>
        <taxon>Enterobacterales</taxon>
        <taxon>Yersiniaceae</taxon>
        <taxon>Yersinia</taxon>
    </lineage>
</organism>
<keyword evidence="3" id="KW-1185">Reference proteome</keyword>
<protein>
    <submittedName>
        <fullName evidence="2">Uncharacterized protein</fullName>
    </submittedName>
</protein>
<evidence type="ECO:0000313" key="3">
    <source>
        <dbReference type="Proteomes" id="UP000240908"/>
    </source>
</evidence>
<accession>A0ABM6V0R3</accession>
<geneLocation type="plasmid" evidence="2 3">
    <name>unnamed2</name>
</geneLocation>
<keyword evidence="1" id="KW-0472">Membrane</keyword>
<gene>
    <name evidence="2" type="ORF">DA391_23830</name>
</gene>
<proteinExistence type="predicted"/>
<reference evidence="3" key="1">
    <citation type="journal article" date="2018" name="Genome Announc.">
        <title>First complete genome sequence of Yersinia massiliensis.</title>
        <authorList>
            <person name="Thomas M.C."/>
            <person name="Arling V."/>
            <person name="Goji N."/>
            <person name="Janzen T.W."/>
            <person name="Duceppe M.-O."/>
            <person name="Mathews A."/>
            <person name="Carrillo C."/>
            <person name="Amoako K."/>
        </authorList>
    </citation>
    <scope>NUCLEOTIDE SEQUENCE [LARGE SCALE GENOMIC DNA]</scope>
    <source>
        <strain evidence="3">GTA</strain>
        <plasmid evidence="3">unnamed2</plasmid>
    </source>
</reference>
<keyword evidence="1" id="KW-0812">Transmembrane</keyword>
<evidence type="ECO:0000256" key="1">
    <source>
        <dbReference type="SAM" id="Phobius"/>
    </source>
</evidence>
<name>A0ABM6V0R3_9GAMM</name>